<dbReference type="EMBL" id="JAGSOG010000043">
    <property type="protein sequence ID" value="MBR7833921.1"/>
    <property type="molecule type" value="Genomic_DNA"/>
</dbReference>
<keyword evidence="3" id="KW-1185">Reference proteome</keyword>
<accession>A0A941IT36</accession>
<comment type="caution">
    <text evidence="2">The sequence shown here is derived from an EMBL/GenBank/DDBJ whole genome shotgun (WGS) entry which is preliminary data.</text>
</comment>
<evidence type="ECO:0000313" key="2">
    <source>
        <dbReference type="EMBL" id="MBR7833921.1"/>
    </source>
</evidence>
<protein>
    <recommendedName>
        <fullName evidence="4">Secreted protein</fullName>
    </recommendedName>
</protein>
<dbReference type="RefSeq" id="WP_212528440.1">
    <property type="nucleotide sequence ID" value="NZ_JAGSOG010000043.1"/>
</dbReference>
<dbReference type="Proteomes" id="UP000675781">
    <property type="component" value="Unassembled WGS sequence"/>
</dbReference>
<proteinExistence type="predicted"/>
<feature type="chain" id="PRO_5038714221" description="Secreted protein" evidence="1">
    <location>
        <begin position="25"/>
        <end position="379"/>
    </location>
</feature>
<feature type="signal peptide" evidence="1">
    <location>
        <begin position="1"/>
        <end position="24"/>
    </location>
</feature>
<evidence type="ECO:0000313" key="3">
    <source>
        <dbReference type="Proteomes" id="UP000675781"/>
    </source>
</evidence>
<keyword evidence="1" id="KW-0732">Signal</keyword>
<dbReference type="AlphaFoldDB" id="A0A941IT36"/>
<reference evidence="2" key="1">
    <citation type="submission" date="2021-04" db="EMBL/GenBank/DDBJ databases">
        <title>Genome based classification of Actinospica acidithermotolerans sp. nov., an actinobacterium isolated from an Indonesian hot spring.</title>
        <authorList>
            <person name="Kusuma A.B."/>
            <person name="Putra K.E."/>
            <person name="Nafisah S."/>
            <person name="Loh J."/>
            <person name="Nouioui I."/>
            <person name="Goodfellow M."/>
        </authorList>
    </citation>
    <scope>NUCLEOTIDE SEQUENCE</scope>
    <source>
        <strain evidence="2">CSCA 57</strain>
    </source>
</reference>
<name>A0A941IT36_9ACTN</name>
<organism evidence="2 3">
    <name type="scientific">Actinospica durhamensis</name>
    <dbReference type="NCBI Taxonomy" id="1508375"/>
    <lineage>
        <taxon>Bacteria</taxon>
        <taxon>Bacillati</taxon>
        <taxon>Actinomycetota</taxon>
        <taxon>Actinomycetes</taxon>
        <taxon>Catenulisporales</taxon>
        <taxon>Actinospicaceae</taxon>
        <taxon>Actinospica</taxon>
    </lineage>
</organism>
<evidence type="ECO:0000256" key="1">
    <source>
        <dbReference type="SAM" id="SignalP"/>
    </source>
</evidence>
<evidence type="ECO:0008006" key="4">
    <source>
        <dbReference type="Google" id="ProtNLM"/>
    </source>
</evidence>
<sequence>MHRKLSGRAVLAAAILTFSCALSAAWSAAPAQAASGSSSCQSSGGSSGGGGGSDGDYKLWVAVNSQIPSCPGGGNASQSDGTGGGVSVHVPCWWGEEFDPAGLEGYVQGFEATSSTDNWYMILAAEYDKNGTDPFTAGYTSDAGPPWESYNVGSSPPGEWYGLILNNGDTSDQLTACTNEEDARAPEMFYWGDNGNPPADLPTNAPGFTAEDLAKYVESVVQLPSADVLTSQGKGTKATVGLPIWYWQDEGTAATLMNYEVCAFDVCVHFTAKAVSFSIVADTAKSPATTWSSGCTAHTATNTLGTPYTSQPASTNPSCGVLYTARATQVSPLVLTTWHVAITWAGGRWSPPANPVITTVLDQSAVQDIQSVNQATSTP</sequence>
<dbReference type="PROSITE" id="PS51257">
    <property type="entry name" value="PROKAR_LIPOPROTEIN"/>
    <property type="match status" value="1"/>
</dbReference>
<gene>
    <name evidence="2" type="ORF">KDL01_11625</name>
</gene>